<reference evidence="3" key="2">
    <citation type="submission" date="2025-08" db="UniProtKB">
        <authorList>
            <consortium name="Ensembl"/>
        </authorList>
    </citation>
    <scope>IDENTIFICATION</scope>
</reference>
<dbReference type="SUPFAM" id="SSF56436">
    <property type="entry name" value="C-type lectin-like"/>
    <property type="match status" value="1"/>
</dbReference>
<dbReference type="InterPro" id="IPR018378">
    <property type="entry name" value="C-type_lectin_CS"/>
</dbReference>
<dbReference type="InterPro" id="IPR001304">
    <property type="entry name" value="C-type_lectin-like"/>
</dbReference>
<evidence type="ECO:0000313" key="3">
    <source>
        <dbReference type="Ensembl" id="ENSENLP00000006035.1"/>
    </source>
</evidence>
<evidence type="ECO:0000256" key="1">
    <source>
        <dbReference type="ARBA" id="ARBA00023157"/>
    </source>
</evidence>
<dbReference type="SMART" id="SM00034">
    <property type="entry name" value="CLECT"/>
    <property type="match status" value="1"/>
</dbReference>
<accession>A0A665T798</accession>
<dbReference type="Pfam" id="PF00059">
    <property type="entry name" value="Lectin_C"/>
    <property type="match status" value="1"/>
</dbReference>
<gene>
    <name evidence="3" type="primary">LOC115058590</name>
</gene>
<dbReference type="Proteomes" id="UP000472264">
    <property type="component" value="Chromosome 18"/>
</dbReference>
<dbReference type="InterPro" id="IPR050111">
    <property type="entry name" value="C-type_lectin/snaclec_domain"/>
</dbReference>
<dbReference type="PROSITE" id="PS00615">
    <property type="entry name" value="C_TYPE_LECTIN_1"/>
    <property type="match status" value="1"/>
</dbReference>
<dbReference type="CDD" id="cd00037">
    <property type="entry name" value="CLECT"/>
    <property type="match status" value="1"/>
</dbReference>
<keyword evidence="1" id="KW-1015">Disulfide bond</keyword>
<dbReference type="PROSITE" id="PS50041">
    <property type="entry name" value="C_TYPE_LECTIN_2"/>
    <property type="match status" value="1"/>
</dbReference>
<dbReference type="FunCoup" id="A0A665T798">
    <property type="interactions" value="780"/>
</dbReference>
<reference evidence="3" key="3">
    <citation type="submission" date="2025-09" db="UniProtKB">
        <authorList>
            <consortium name="Ensembl"/>
        </authorList>
    </citation>
    <scope>IDENTIFICATION</scope>
</reference>
<dbReference type="PANTHER" id="PTHR22803">
    <property type="entry name" value="MANNOSE, PHOSPHOLIPASE, LECTIN RECEPTOR RELATED"/>
    <property type="match status" value="1"/>
</dbReference>
<evidence type="ECO:0000259" key="2">
    <source>
        <dbReference type="PROSITE" id="PS50041"/>
    </source>
</evidence>
<feature type="domain" description="C-type lectin" evidence="2">
    <location>
        <begin position="69"/>
        <end position="187"/>
    </location>
</feature>
<organism evidence="3 4">
    <name type="scientific">Echeneis naucrates</name>
    <name type="common">Live sharksucker</name>
    <dbReference type="NCBI Taxonomy" id="173247"/>
    <lineage>
        <taxon>Eukaryota</taxon>
        <taxon>Metazoa</taxon>
        <taxon>Chordata</taxon>
        <taxon>Craniata</taxon>
        <taxon>Vertebrata</taxon>
        <taxon>Euteleostomi</taxon>
        <taxon>Actinopterygii</taxon>
        <taxon>Neopterygii</taxon>
        <taxon>Teleostei</taxon>
        <taxon>Neoteleostei</taxon>
        <taxon>Acanthomorphata</taxon>
        <taxon>Carangaria</taxon>
        <taxon>Carangiformes</taxon>
        <taxon>Echeneidae</taxon>
        <taxon>Echeneis</taxon>
    </lineage>
</organism>
<sequence length="190" mass="21719">MIDFIIIPSAYQKKEEEETNLLTFGTNQPDISLFLFSVKVTSLTVLHLSRTGSHLVKRDVSCSGHWTVYGSRCLLFVPRAMTWAKAEKNCLALGGNLASVHNWKEYQDIQSLIISQTQRPQKAWIGGSDAQQENIWLWSDGSQFLYTNWCRGEPNNRGVQNCLQINHTAMKCWDNLQCRYHLPSVCAKPR</sequence>
<proteinExistence type="predicted"/>
<protein>
    <recommendedName>
        <fullName evidence="2">C-type lectin domain-containing protein</fullName>
    </recommendedName>
</protein>
<reference evidence="3" key="1">
    <citation type="submission" date="2021-04" db="EMBL/GenBank/DDBJ databases">
        <authorList>
            <consortium name="Wellcome Sanger Institute Data Sharing"/>
        </authorList>
    </citation>
    <scope>NUCLEOTIDE SEQUENCE [LARGE SCALE GENOMIC DNA]</scope>
</reference>
<evidence type="ECO:0000313" key="4">
    <source>
        <dbReference type="Proteomes" id="UP000472264"/>
    </source>
</evidence>
<dbReference type="Gene3D" id="3.10.100.10">
    <property type="entry name" value="Mannose-Binding Protein A, subunit A"/>
    <property type="match status" value="1"/>
</dbReference>
<dbReference type="InterPro" id="IPR016187">
    <property type="entry name" value="CTDL_fold"/>
</dbReference>
<dbReference type="InParanoid" id="A0A665T798"/>
<dbReference type="InterPro" id="IPR016186">
    <property type="entry name" value="C-type_lectin-like/link_sf"/>
</dbReference>
<name>A0A665T798_ECHNA</name>
<keyword evidence="4" id="KW-1185">Reference proteome</keyword>
<dbReference type="Ensembl" id="ENSENLT00000006317.1">
    <property type="protein sequence ID" value="ENSENLP00000006035.1"/>
    <property type="gene ID" value="ENSENLG00000002852.1"/>
</dbReference>
<dbReference type="AlphaFoldDB" id="A0A665T798"/>